<protein>
    <submittedName>
        <fullName evidence="1">HEAT repeat protein</fullName>
    </submittedName>
</protein>
<dbReference type="InterPro" id="IPR016024">
    <property type="entry name" value="ARM-type_fold"/>
</dbReference>
<name>A0ABY4RT84_9BACL</name>
<dbReference type="RefSeq" id="WP_249860858.1">
    <property type="nucleotide sequence ID" value="NZ_CP027059.1"/>
</dbReference>
<dbReference type="Gene3D" id="1.25.10.10">
    <property type="entry name" value="Leucine-rich Repeat Variant"/>
    <property type="match status" value="1"/>
</dbReference>
<dbReference type="InterPro" id="IPR011989">
    <property type="entry name" value="ARM-like"/>
</dbReference>
<keyword evidence="2" id="KW-1185">Reference proteome</keyword>
<proteinExistence type="predicted"/>
<dbReference type="Proteomes" id="UP001057134">
    <property type="component" value="Chromosome"/>
</dbReference>
<evidence type="ECO:0000313" key="1">
    <source>
        <dbReference type="EMBL" id="UQZ85195.1"/>
    </source>
</evidence>
<sequence>MEAAELKAIQRKLIEWIETLDGAPRDKLSDLCSQMGLVRLERERLGSSRHSERIDAAYHLGIMRAGDCAEELIAMLEGEGRESTAFVVGRAAAKCATEPQQLRRIAEQIVKTHPHSHRLIADIVASSSMDPAPMYSELLTSREDALVVTALVGLSGCKSQGPLAVLDKLSSAADKEVRIKAVKLLLQSPAFPAQRIRAFLRHPDWEIRAAAAKAAGEQRLLICLDDLQHALSDDSWWVRRHSAHSLVRLGMAGFHALCETACAAEDSPCRESALEAVKAELEHAALAAAQDMKQQLYYNELTFQYQKTFNDRYASHPAYAPRISS</sequence>
<accession>A0ABY4RT84</accession>
<evidence type="ECO:0000313" key="2">
    <source>
        <dbReference type="Proteomes" id="UP001057134"/>
    </source>
</evidence>
<organism evidence="1 2">
    <name type="scientific">Paenibacillus konkukensis</name>
    <dbReference type="NCBI Taxonomy" id="2020716"/>
    <lineage>
        <taxon>Bacteria</taxon>
        <taxon>Bacillati</taxon>
        <taxon>Bacillota</taxon>
        <taxon>Bacilli</taxon>
        <taxon>Bacillales</taxon>
        <taxon>Paenibacillaceae</taxon>
        <taxon>Paenibacillus</taxon>
    </lineage>
</organism>
<gene>
    <name evidence="1" type="ORF">SK3146_04478</name>
</gene>
<dbReference type="SUPFAM" id="SSF48371">
    <property type="entry name" value="ARM repeat"/>
    <property type="match status" value="1"/>
</dbReference>
<reference evidence="1" key="2">
    <citation type="journal article" date="2021" name="J Anim Sci Technol">
        <title>Complete genome sequence of Paenibacillus konkukensis sp. nov. SK3146 as a potential probiotic strain.</title>
        <authorList>
            <person name="Jung H.I."/>
            <person name="Park S."/>
            <person name="Niu K.M."/>
            <person name="Lee S.W."/>
            <person name="Kothari D."/>
            <person name="Yi K.J."/>
            <person name="Kim S.K."/>
        </authorList>
    </citation>
    <scope>NUCLEOTIDE SEQUENCE</scope>
    <source>
        <strain evidence="1">SK3146</strain>
    </source>
</reference>
<dbReference type="Pfam" id="PF13646">
    <property type="entry name" value="HEAT_2"/>
    <property type="match status" value="1"/>
</dbReference>
<dbReference type="EMBL" id="CP027059">
    <property type="protein sequence ID" value="UQZ85195.1"/>
    <property type="molecule type" value="Genomic_DNA"/>
</dbReference>
<reference evidence="1" key="1">
    <citation type="submission" date="2018-02" db="EMBL/GenBank/DDBJ databases">
        <authorList>
            <person name="Kim S.-K."/>
            <person name="Jung H.-I."/>
            <person name="Lee S.-W."/>
        </authorList>
    </citation>
    <scope>NUCLEOTIDE SEQUENCE</scope>
    <source>
        <strain evidence="1">SK3146</strain>
    </source>
</reference>